<protein>
    <recommendedName>
        <fullName evidence="11">Poly(A) polymerase</fullName>
        <ecNumber evidence="11">2.7.7.19</ecNumber>
    </recommendedName>
</protein>
<dbReference type="GO" id="GO:0003723">
    <property type="term" value="F:RNA binding"/>
    <property type="evidence" value="ECO:0007669"/>
    <property type="project" value="UniProtKB-UniRule"/>
</dbReference>
<gene>
    <name evidence="18" type="ORF">DCAR_007589</name>
</gene>
<dbReference type="Pfam" id="PF04928">
    <property type="entry name" value="PAP_central"/>
    <property type="match status" value="1"/>
</dbReference>
<evidence type="ECO:0000256" key="9">
    <source>
        <dbReference type="ARBA" id="ARBA00022842"/>
    </source>
</evidence>
<reference evidence="18" key="1">
    <citation type="journal article" date="2016" name="Nat. Genet.">
        <title>A high-quality carrot genome assembly provides new insights into carotenoid accumulation and asterid genome evolution.</title>
        <authorList>
            <person name="Iorizzo M."/>
            <person name="Ellison S."/>
            <person name="Senalik D."/>
            <person name="Zeng P."/>
            <person name="Satapoomin P."/>
            <person name="Huang J."/>
            <person name="Bowman M."/>
            <person name="Iovene M."/>
            <person name="Sanseverino W."/>
            <person name="Cavagnaro P."/>
            <person name="Yildiz M."/>
            <person name="Macko-Podgorni A."/>
            <person name="Moranska E."/>
            <person name="Grzebelus E."/>
            <person name="Grzebelus D."/>
            <person name="Ashrafi H."/>
            <person name="Zheng Z."/>
            <person name="Cheng S."/>
            <person name="Spooner D."/>
            <person name="Van Deynze A."/>
            <person name="Simon P."/>
        </authorList>
    </citation>
    <scope>NUCLEOTIDE SEQUENCE [LARGE SCALE GENOMIC DNA]</scope>
    <source>
        <tissue evidence="18">Leaf</tissue>
    </source>
</reference>
<dbReference type="InterPro" id="IPR014492">
    <property type="entry name" value="PolyA_polymerase"/>
</dbReference>
<comment type="caution">
    <text evidence="18">The sequence shown here is derived from an EMBL/GenBank/DDBJ whole genome shotgun (WGS) entry which is preliminary data.</text>
</comment>
<feature type="binding site" evidence="12">
    <location>
        <begin position="91"/>
        <end position="93"/>
    </location>
    <ligand>
        <name>ATP</name>
        <dbReference type="ChEBI" id="CHEBI:30616"/>
    </ligand>
</feature>
<name>A0A166EM78_DAUCS</name>
<dbReference type="GO" id="GO:0005524">
    <property type="term" value="F:ATP binding"/>
    <property type="evidence" value="ECO:0007669"/>
    <property type="project" value="UniProtKB-UniRule"/>
</dbReference>
<dbReference type="SUPFAM" id="SSF81631">
    <property type="entry name" value="PAP/OAS1 substrate-binding domain"/>
    <property type="match status" value="1"/>
</dbReference>
<evidence type="ECO:0000256" key="13">
    <source>
        <dbReference type="PIRSR" id="PIRSR018425-2"/>
    </source>
</evidence>
<evidence type="ECO:0000313" key="18">
    <source>
        <dbReference type="EMBL" id="KZN06752.1"/>
    </source>
</evidence>
<dbReference type="GO" id="GO:0046872">
    <property type="term" value="F:metal ion binding"/>
    <property type="evidence" value="ECO:0007669"/>
    <property type="project" value="UniProtKB-KW"/>
</dbReference>
<keyword evidence="4 11" id="KW-0507">mRNA processing</keyword>
<keyword evidence="7 11" id="KW-0547">Nucleotide-binding</keyword>
<evidence type="ECO:0000259" key="15">
    <source>
        <dbReference type="Pfam" id="PF04926"/>
    </source>
</evidence>
<comment type="subcellular location">
    <subcellularLocation>
        <location evidence="2 11">Nucleus</location>
    </subcellularLocation>
</comment>
<dbReference type="GO" id="GO:0005634">
    <property type="term" value="C:nucleus"/>
    <property type="evidence" value="ECO:0007669"/>
    <property type="project" value="UniProtKB-SubCell"/>
</dbReference>
<dbReference type="PIRSF" id="PIRSF018425">
    <property type="entry name" value="PolyA_polymerase"/>
    <property type="match status" value="1"/>
</dbReference>
<dbReference type="InterPro" id="IPR007012">
    <property type="entry name" value="PolA_pol_cen_dom"/>
</dbReference>
<comment type="similarity">
    <text evidence="3 11">Belongs to the poly(A) polymerase family.</text>
</comment>
<dbReference type="SUPFAM" id="SSF81301">
    <property type="entry name" value="Nucleotidyltransferase"/>
    <property type="match status" value="1"/>
</dbReference>
<sequence>MLPSQGLSKNLGLTKPISLTAPTETDYIRNNQLQKFLEDAGLYENSEDASKSQHVLGRIREIVKDWVKQLTRLRGYPDQIFKDANAVIFTFGSYHLEVHCPADDIEMLCVGPSYVNQEDLDISAVSVLYGVDKPSVVTLNGCRVADLIPKLVPNVEATGFLGDASWALLVARVCQLYPNDIPCMLVRHFFRVYTQWRWPNPVLLCAIEDDELGLSVWDPRKNPRDRTHHMPIITPAYPCMNSSYNVSDSTLRVMREQFQFGNKICEEIELNKSQWKDLFEPCMFFKSYKNYLQLDMVAADADDLRAWKGWVESQLIKLTLMRKEGEVIQQGQQFDIRGTIDEFRHSVNMYILWKPGMDIYVSHVRREQIPCYAFPDGYKPSRAPRLQQRKQSSHIDHGGSSGSASAGRQLNKEFDEANVQGSVEKCEYRASPQDP</sequence>
<feature type="domain" description="Poly(A) polymerase nucleotidyltransferase" evidence="17">
    <location>
        <begin position="12"/>
        <end position="119"/>
    </location>
</feature>
<keyword evidence="8 11" id="KW-0067">ATP-binding</keyword>
<evidence type="ECO:0000259" key="16">
    <source>
        <dbReference type="Pfam" id="PF04928"/>
    </source>
</evidence>
<dbReference type="GO" id="GO:0006397">
    <property type="term" value="P:mRNA processing"/>
    <property type="evidence" value="ECO:0007669"/>
    <property type="project" value="UniProtKB-KW"/>
</dbReference>
<evidence type="ECO:0000256" key="8">
    <source>
        <dbReference type="ARBA" id="ARBA00022840"/>
    </source>
</evidence>
<dbReference type="InterPro" id="IPR007010">
    <property type="entry name" value="PolA_pol_RNA-bd_dom"/>
</dbReference>
<dbReference type="PANTHER" id="PTHR10682">
    <property type="entry name" value="POLY A POLYMERASE"/>
    <property type="match status" value="1"/>
</dbReference>
<feature type="binding site" evidence="13">
    <location>
        <position position="104"/>
    </location>
    <ligand>
        <name>Mg(2+)</name>
        <dbReference type="ChEBI" id="CHEBI:18420"/>
        <label>2</label>
        <note>catalytic</note>
    </ligand>
</feature>
<dbReference type="Gene3D" id="3.30.70.590">
    <property type="entry name" value="Poly(A) polymerase predicted RNA binding domain"/>
    <property type="match status" value="1"/>
</dbReference>
<feature type="region of interest" description="Disordered" evidence="14">
    <location>
        <begin position="380"/>
        <end position="435"/>
    </location>
</feature>
<evidence type="ECO:0000256" key="4">
    <source>
        <dbReference type="ARBA" id="ARBA00022664"/>
    </source>
</evidence>
<evidence type="ECO:0000256" key="10">
    <source>
        <dbReference type="ARBA" id="ARBA00023242"/>
    </source>
</evidence>
<dbReference type="Pfam" id="PF04926">
    <property type="entry name" value="PAP_RNA-bind"/>
    <property type="match status" value="1"/>
</dbReference>
<comment type="cofactor">
    <cofactor evidence="1">
        <name>Mn(2+)</name>
        <dbReference type="ChEBI" id="CHEBI:29035"/>
    </cofactor>
</comment>
<evidence type="ECO:0000256" key="1">
    <source>
        <dbReference type="ARBA" id="ARBA00001936"/>
    </source>
</evidence>
<dbReference type="InterPro" id="IPR011068">
    <property type="entry name" value="NuclTrfase_I-like_C"/>
</dbReference>
<dbReference type="OMA" id="QSSHIDH"/>
<comment type="function">
    <text evidence="11">Polymerase that creates the 3'-poly(A) tail of mRNA's.</text>
</comment>
<keyword evidence="10 11" id="KW-0539">Nucleus</keyword>
<evidence type="ECO:0000256" key="6">
    <source>
        <dbReference type="ARBA" id="ARBA00022723"/>
    </source>
</evidence>
<dbReference type="InterPro" id="IPR043519">
    <property type="entry name" value="NT_sf"/>
</dbReference>
<evidence type="ECO:0000256" key="2">
    <source>
        <dbReference type="ARBA" id="ARBA00004123"/>
    </source>
</evidence>
<evidence type="ECO:0000256" key="11">
    <source>
        <dbReference type="PIRNR" id="PIRNR018425"/>
    </source>
</evidence>
<dbReference type="GO" id="GO:0031123">
    <property type="term" value="P:RNA 3'-end processing"/>
    <property type="evidence" value="ECO:0007669"/>
    <property type="project" value="InterPro"/>
</dbReference>
<evidence type="ECO:0000256" key="12">
    <source>
        <dbReference type="PIRSR" id="PIRSR018425-1"/>
    </source>
</evidence>
<keyword evidence="6 13" id="KW-0479">Metal-binding</keyword>
<evidence type="ECO:0000256" key="3">
    <source>
        <dbReference type="ARBA" id="ARBA00010912"/>
    </source>
</evidence>
<dbReference type="EC" id="2.7.7.19" evidence="11"/>
<proteinExistence type="inferred from homology"/>
<dbReference type="PANTHER" id="PTHR10682:SF22">
    <property type="entry name" value="POLYNUCLEOTIDE ADENYLYLTRANSFERASE"/>
    <property type="match status" value="1"/>
</dbReference>
<dbReference type="STRING" id="79200.A0A166EM78"/>
<dbReference type="Gene3D" id="3.30.460.10">
    <property type="entry name" value="Beta Polymerase, domain 2"/>
    <property type="match status" value="1"/>
</dbReference>
<evidence type="ECO:0000256" key="5">
    <source>
        <dbReference type="ARBA" id="ARBA00022679"/>
    </source>
</evidence>
<dbReference type="GO" id="GO:1990817">
    <property type="term" value="F:poly(A) RNA polymerase activity"/>
    <property type="evidence" value="ECO:0007669"/>
    <property type="project" value="UniProtKB-UniRule"/>
</dbReference>
<feature type="binding site" evidence="13">
    <location>
        <position position="104"/>
    </location>
    <ligand>
        <name>Mg(2+)</name>
        <dbReference type="ChEBI" id="CHEBI:18420"/>
        <label>1</label>
        <note>catalytic</note>
    </ligand>
</feature>
<dbReference type="FunFam" id="1.10.1410.10:FF:000001">
    <property type="entry name" value="Putative poly(A) polymerase gamma"/>
    <property type="match status" value="1"/>
</dbReference>
<dbReference type="AlphaFoldDB" id="A0A166EM78"/>
<evidence type="ECO:0000256" key="7">
    <source>
        <dbReference type="ARBA" id="ARBA00022741"/>
    </source>
</evidence>
<dbReference type="SUPFAM" id="SSF55003">
    <property type="entry name" value="PAP/Archaeal CCA-adding enzyme, C-terminal domain"/>
    <property type="match status" value="1"/>
</dbReference>
<comment type="cofactor">
    <cofactor evidence="13">
        <name>Mg(2+)</name>
        <dbReference type="ChEBI" id="CHEBI:18420"/>
    </cofactor>
    <text evidence="13">Binds 2 magnesium ions. Also active with manganese.</text>
</comment>
<feature type="domain" description="Poly(A) polymerase central" evidence="16">
    <location>
        <begin position="157"/>
        <end position="280"/>
    </location>
</feature>
<organism evidence="18">
    <name type="scientific">Daucus carota subsp. sativus</name>
    <name type="common">Carrot</name>
    <dbReference type="NCBI Taxonomy" id="79200"/>
    <lineage>
        <taxon>Eukaryota</taxon>
        <taxon>Viridiplantae</taxon>
        <taxon>Streptophyta</taxon>
        <taxon>Embryophyta</taxon>
        <taxon>Tracheophyta</taxon>
        <taxon>Spermatophyta</taxon>
        <taxon>Magnoliopsida</taxon>
        <taxon>eudicotyledons</taxon>
        <taxon>Gunneridae</taxon>
        <taxon>Pentapetalae</taxon>
        <taxon>asterids</taxon>
        <taxon>campanulids</taxon>
        <taxon>Apiales</taxon>
        <taxon>Apiaceae</taxon>
        <taxon>Apioideae</taxon>
        <taxon>Scandiceae</taxon>
        <taxon>Daucinae</taxon>
        <taxon>Daucus</taxon>
        <taxon>Daucus sect. Daucus</taxon>
    </lineage>
</organism>
<dbReference type="Gramene" id="KZN06752">
    <property type="protein sequence ID" value="KZN06752"/>
    <property type="gene ID" value="DCAR_007589"/>
</dbReference>
<dbReference type="Gene3D" id="1.10.1410.10">
    <property type="match status" value="1"/>
</dbReference>
<accession>A0A166EM78</accession>
<keyword evidence="9 13" id="KW-0460">Magnesium</keyword>
<dbReference type="InterPro" id="IPR048840">
    <property type="entry name" value="PolA_pol_NTPase"/>
</dbReference>
<feature type="domain" description="Poly(A) polymerase RNA-binding" evidence="15">
    <location>
        <begin position="284"/>
        <end position="318"/>
    </location>
</feature>
<comment type="catalytic activity">
    <reaction evidence="11">
        <text>RNA(n) + ATP = RNA(n)-3'-adenine ribonucleotide + diphosphate</text>
        <dbReference type="Rhea" id="RHEA:11332"/>
        <dbReference type="Rhea" id="RHEA-COMP:14527"/>
        <dbReference type="Rhea" id="RHEA-COMP:17347"/>
        <dbReference type="ChEBI" id="CHEBI:30616"/>
        <dbReference type="ChEBI" id="CHEBI:33019"/>
        <dbReference type="ChEBI" id="CHEBI:140395"/>
        <dbReference type="ChEBI" id="CHEBI:173115"/>
        <dbReference type="EC" id="2.7.7.19"/>
    </reaction>
</comment>
<keyword evidence="5 11" id="KW-0808">Transferase</keyword>
<evidence type="ECO:0000256" key="14">
    <source>
        <dbReference type="SAM" id="MobiDB-lite"/>
    </source>
</evidence>
<dbReference type="EMBL" id="LNRQ01000002">
    <property type="protein sequence ID" value="KZN06752.1"/>
    <property type="molecule type" value="Genomic_DNA"/>
</dbReference>
<dbReference type="Pfam" id="PF20750">
    <property type="entry name" value="PAP_NTPase"/>
    <property type="match status" value="1"/>
</dbReference>
<evidence type="ECO:0000259" key="17">
    <source>
        <dbReference type="Pfam" id="PF20750"/>
    </source>
</evidence>